<proteinExistence type="predicted"/>
<keyword evidence="4" id="KW-1185">Reference proteome</keyword>
<feature type="transmembrane region" description="Helical" evidence="2">
    <location>
        <begin position="40"/>
        <end position="61"/>
    </location>
</feature>
<feature type="transmembrane region" description="Helical" evidence="2">
    <location>
        <begin position="7"/>
        <end position="34"/>
    </location>
</feature>
<dbReference type="RefSeq" id="WP_114352282.1">
    <property type="nucleotide sequence ID" value="NZ_QPJJ01000004.1"/>
</dbReference>
<evidence type="ECO:0000256" key="1">
    <source>
        <dbReference type="SAM" id="MobiDB-lite"/>
    </source>
</evidence>
<dbReference type="OrthoDB" id="9812136at2"/>
<evidence type="ECO:0000313" key="4">
    <source>
        <dbReference type="Proteomes" id="UP000252585"/>
    </source>
</evidence>
<keyword evidence="2" id="KW-0472">Membrane</keyword>
<accession>A0A368Y4N5</accession>
<feature type="compositionally biased region" description="Acidic residues" evidence="1">
    <location>
        <begin position="86"/>
        <end position="100"/>
    </location>
</feature>
<reference evidence="3 4" key="1">
    <citation type="submission" date="2018-07" db="EMBL/GenBank/DDBJ databases">
        <title>Genomic Encyclopedia of Type Strains, Phase IV (KMG-IV): sequencing the most valuable type-strain genomes for metagenomic binning, comparative biology and taxonomic classification.</title>
        <authorList>
            <person name="Goeker M."/>
        </authorList>
    </citation>
    <scope>NUCLEOTIDE SEQUENCE [LARGE SCALE GENOMIC DNA]</scope>
    <source>
        <strain evidence="3 4">DSM 27696</strain>
    </source>
</reference>
<sequence>MSTISRIALVLVIIGAINWGLIGLFQFDLVAALFGGQDGALARIVYSLVGLSGLWCIGLLFSDLQENNEEPSNAGRPKNMAYSTEFSEEIDDSGAIEEEVEPSRPQE</sequence>
<dbReference type="EMBL" id="QPJJ01000004">
    <property type="protein sequence ID" value="RCW73184.1"/>
    <property type="molecule type" value="Genomic_DNA"/>
</dbReference>
<organism evidence="3 4">
    <name type="scientific">Saliterribacillus persicus</name>
    <dbReference type="NCBI Taxonomy" id="930114"/>
    <lineage>
        <taxon>Bacteria</taxon>
        <taxon>Bacillati</taxon>
        <taxon>Bacillota</taxon>
        <taxon>Bacilli</taxon>
        <taxon>Bacillales</taxon>
        <taxon>Bacillaceae</taxon>
        <taxon>Saliterribacillus</taxon>
    </lineage>
</organism>
<name>A0A368Y4N5_9BACI</name>
<evidence type="ECO:0000313" key="3">
    <source>
        <dbReference type="EMBL" id="RCW73184.1"/>
    </source>
</evidence>
<keyword evidence="2" id="KW-1133">Transmembrane helix</keyword>
<protein>
    <recommendedName>
        <fullName evidence="5">DUF378 domain-containing protein</fullName>
    </recommendedName>
</protein>
<dbReference type="InterPro" id="IPR007211">
    <property type="entry name" value="DUF378"/>
</dbReference>
<feature type="region of interest" description="Disordered" evidence="1">
    <location>
        <begin position="86"/>
        <end position="107"/>
    </location>
</feature>
<evidence type="ECO:0008006" key="5">
    <source>
        <dbReference type="Google" id="ProtNLM"/>
    </source>
</evidence>
<dbReference type="PANTHER" id="PTHR37304:SF1">
    <property type="entry name" value="MEMBRANE PROTEIN"/>
    <property type="match status" value="1"/>
</dbReference>
<dbReference type="PANTHER" id="PTHR37304">
    <property type="entry name" value="MEMBRANE PROTEIN-RELATED"/>
    <property type="match status" value="1"/>
</dbReference>
<dbReference type="Pfam" id="PF04070">
    <property type="entry name" value="DUF378"/>
    <property type="match status" value="1"/>
</dbReference>
<keyword evidence="2" id="KW-0812">Transmembrane</keyword>
<dbReference type="AlphaFoldDB" id="A0A368Y4N5"/>
<dbReference type="Proteomes" id="UP000252585">
    <property type="component" value="Unassembled WGS sequence"/>
</dbReference>
<evidence type="ECO:0000256" key="2">
    <source>
        <dbReference type="SAM" id="Phobius"/>
    </source>
</evidence>
<comment type="caution">
    <text evidence="3">The sequence shown here is derived from an EMBL/GenBank/DDBJ whole genome shotgun (WGS) entry which is preliminary data.</text>
</comment>
<gene>
    <name evidence="3" type="ORF">DFR57_104182</name>
</gene>